<dbReference type="Gene3D" id="3.10.310.70">
    <property type="match status" value="1"/>
</dbReference>
<reference evidence="3" key="1">
    <citation type="submission" date="2016-11" db="EMBL/GenBank/DDBJ databases">
        <authorList>
            <person name="Varghese N."/>
            <person name="Submissions S."/>
        </authorList>
    </citation>
    <scope>NUCLEOTIDE SEQUENCE [LARGE SCALE GENOMIC DNA]</scope>
    <source>
        <strain evidence="3">GAS401</strain>
    </source>
</reference>
<gene>
    <name evidence="2" type="ORF">SAMN05444170_2708</name>
</gene>
<dbReference type="Gene3D" id="3.20.20.140">
    <property type="entry name" value="Metal-dependent hydrolases"/>
    <property type="match status" value="1"/>
</dbReference>
<feature type="domain" description="Amidohydrolase 3" evidence="1">
    <location>
        <begin position="59"/>
        <end position="533"/>
    </location>
</feature>
<dbReference type="EMBL" id="LT670849">
    <property type="protein sequence ID" value="SHN74335.1"/>
    <property type="molecule type" value="Genomic_DNA"/>
</dbReference>
<protein>
    <recommendedName>
        <fullName evidence="1">Amidohydrolase 3 domain-containing protein</fullName>
    </recommendedName>
</protein>
<name>A0A1M7TUF3_9BRAD</name>
<dbReference type="AlphaFoldDB" id="A0A1M7TUF3"/>
<dbReference type="RefSeq" id="WP_072818320.1">
    <property type="nucleotide sequence ID" value="NZ_LT670849.1"/>
</dbReference>
<evidence type="ECO:0000313" key="3">
    <source>
        <dbReference type="Proteomes" id="UP000184096"/>
    </source>
</evidence>
<dbReference type="PANTHER" id="PTHR22642:SF21">
    <property type="entry name" value="PERIPLASMIC PROTEIN"/>
    <property type="match status" value="1"/>
</dbReference>
<dbReference type="InterPro" id="IPR013108">
    <property type="entry name" value="Amidohydro_3"/>
</dbReference>
<dbReference type="Proteomes" id="UP000184096">
    <property type="component" value="Chromosome I"/>
</dbReference>
<dbReference type="SUPFAM" id="SSF51556">
    <property type="entry name" value="Metallo-dependent hydrolases"/>
    <property type="match status" value="1"/>
</dbReference>
<evidence type="ECO:0000313" key="2">
    <source>
        <dbReference type="EMBL" id="SHN74335.1"/>
    </source>
</evidence>
<dbReference type="CDD" id="cd01300">
    <property type="entry name" value="YtcJ_like"/>
    <property type="match status" value="1"/>
</dbReference>
<proteinExistence type="predicted"/>
<dbReference type="InterPro" id="IPR011059">
    <property type="entry name" value="Metal-dep_hydrolase_composite"/>
</dbReference>
<evidence type="ECO:0000259" key="1">
    <source>
        <dbReference type="Pfam" id="PF07969"/>
    </source>
</evidence>
<dbReference type="InterPro" id="IPR032466">
    <property type="entry name" value="Metal_Hydrolase"/>
</dbReference>
<dbReference type="Gene3D" id="2.30.40.10">
    <property type="entry name" value="Urease, subunit C, domain 1"/>
    <property type="match status" value="1"/>
</dbReference>
<keyword evidence="3" id="KW-1185">Reference proteome</keyword>
<sequence>MLGAVSACANPADILFLNGKIVTLDATSDVAEALAIEAGRVSATGSSEELRKSAGPATRIIDLGGRTVIPGLIDSHIHAIRAGFRHATEVSWEGARSVGEALGRLKSAADGAGPDAWLIVAGGWTPRQFDENRRPTEAEIASVSSGHPVYIQLFYGYVLINPEGRDRLNIKSETDLPAGAKFERNRENETTGWITGGGPAITSLYGRLPKPSAQEAVEGTRAFLRELSSFGLTGVIDPGGHNLAPDDYAALFQLWRAHELPLRVVYSIFAPRPGKELEDFQAFTQFLPMGTGDGWLRFNGIGECITWGMYNNDTPGDADKEAFYRVARWAADQGLTLTVHWNNDRSVHHLLDVFERVNREVPIAPLRWSIAHLHDASDASLQRMKALGVGWLMQDGLYFAATSYIAERGEAQMQRSPPIVSALRLGLPLGGGTDANRVMIENPFVSLRWMLDGLTVDGVETREKSEIPSREQALRIYTEGSAWFAHDENQRGRLMPGMFADLAVLSDDYFTVPISDIAKIKSLLTMVDGRIVYGAGPFSALESGRR</sequence>
<dbReference type="PANTHER" id="PTHR22642">
    <property type="entry name" value="IMIDAZOLONEPROPIONASE"/>
    <property type="match status" value="1"/>
</dbReference>
<organism evidence="2 3">
    <name type="scientific">Bradyrhizobium erythrophlei</name>
    <dbReference type="NCBI Taxonomy" id="1437360"/>
    <lineage>
        <taxon>Bacteria</taxon>
        <taxon>Pseudomonadati</taxon>
        <taxon>Pseudomonadota</taxon>
        <taxon>Alphaproteobacteria</taxon>
        <taxon>Hyphomicrobiales</taxon>
        <taxon>Nitrobacteraceae</taxon>
        <taxon>Bradyrhizobium</taxon>
    </lineage>
</organism>
<dbReference type="InterPro" id="IPR033932">
    <property type="entry name" value="YtcJ-like"/>
</dbReference>
<dbReference type="SUPFAM" id="SSF51338">
    <property type="entry name" value="Composite domain of metallo-dependent hydrolases"/>
    <property type="match status" value="1"/>
</dbReference>
<dbReference type="Pfam" id="PF07969">
    <property type="entry name" value="Amidohydro_3"/>
    <property type="match status" value="1"/>
</dbReference>
<dbReference type="GO" id="GO:0016810">
    <property type="term" value="F:hydrolase activity, acting on carbon-nitrogen (but not peptide) bonds"/>
    <property type="evidence" value="ECO:0007669"/>
    <property type="project" value="InterPro"/>
</dbReference>
<accession>A0A1M7TUF3</accession>